<proteinExistence type="predicted"/>
<evidence type="ECO:0000313" key="1">
    <source>
        <dbReference type="EMBL" id="CAE0712080.1"/>
    </source>
</evidence>
<accession>A0A7S4ADF3</accession>
<name>A0A7S4ADF3_9STRA</name>
<sequence>MMTPAVSGSPPQNMIVIFWSLMQNMIVIFENIPSSRLMKDAVPFQRNPTYSIAVNENTQGNEQILLLHHFLTLLNLWLSKDIPLAQNCNYVVYTKTILLLQHVFYFRCSNPTCSYSSGTVVLPQDQVC</sequence>
<organism evidence="1">
    <name type="scientific">Pseudo-nitzschia australis</name>
    <dbReference type="NCBI Taxonomy" id="44445"/>
    <lineage>
        <taxon>Eukaryota</taxon>
        <taxon>Sar</taxon>
        <taxon>Stramenopiles</taxon>
        <taxon>Ochrophyta</taxon>
        <taxon>Bacillariophyta</taxon>
        <taxon>Bacillariophyceae</taxon>
        <taxon>Bacillariophycidae</taxon>
        <taxon>Bacillariales</taxon>
        <taxon>Bacillariaceae</taxon>
        <taxon>Pseudo-nitzschia</taxon>
    </lineage>
</organism>
<dbReference type="EMBL" id="HBIX01006121">
    <property type="protein sequence ID" value="CAE0712080.1"/>
    <property type="molecule type" value="Transcribed_RNA"/>
</dbReference>
<dbReference type="AlphaFoldDB" id="A0A7S4ADF3"/>
<gene>
    <name evidence="1" type="ORF">PAUS00366_LOCUS4832</name>
</gene>
<reference evidence="1" key="1">
    <citation type="submission" date="2021-01" db="EMBL/GenBank/DDBJ databases">
        <authorList>
            <person name="Corre E."/>
            <person name="Pelletier E."/>
            <person name="Niang G."/>
            <person name="Scheremetjew M."/>
            <person name="Finn R."/>
            <person name="Kale V."/>
            <person name="Holt S."/>
            <person name="Cochrane G."/>
            <person name="Meng A."/>
            <person name="Brown T."/>
            <person name="Cohen L."/>
        </authorList>
    </citation>
    <scope>NUCLEOTIDE SEQUENCE</scope>
    <source>
        <strain evidence="1">10249 10 AB</strain>
    </source>
</reference>
<protein>
    <submittedName>
        <fullName evidence="1">Uncharacterized protein</fullName>
    </submittedName>
</protein>